<dbReference type="EMBL" id="JBHLWO010000001">
    <property type="protein sequence ID" value="MFC0317414.1"/>
    <property type="molecule type" value="Genomic_DNA"/>
</dbReference>
<keyword evidence="3" id="KW-1185">Reference proteome</keyword>
<dbReference type="InterPro" id="IPR021314">
    <property type="entry name" value="DUF2911"/>
</dbReference>
<evidence type="ECO:0000313" key="3">
    <source>
        <dbReference type="Proteomes" id="UP001589774"/>
    </source>
</evidence>
<evidence type="ECO:0000256" key="1">
    <source>
        <dbReference type="SAM" id="SignalP"/>
    </source>
</evidence>
<accession>A0ABV6HFN8</accession>
<dbReference type="RefSeq" id="WP_013664598.1">
    <property type="nucleotide sequence ID" value="NZ_JBHLWO010000001.1"/>
</dbReference>
<protein>
    <submittedName>
        <fullName evidence="2">DUF2911 domain-containing protein</fullName>
    </submittedName>
</protein>
<name>A0ABV6HFN8_9SPHI</name>
<sequence length="170" mass="18871">MKRNLILGAILLFMGLGVYAQQDKSKRASPPDSLRITTSSGVTISINYSRPSVKGRKVGEDIAPVGKIWRTGANEATTFEVNKDVTIEGKALKAGKYSLHSIPGEQTSTIIFNKVWKKWGLDYDEKEDALRVEVPTEQNSQSVEQFTISGSKEGRIELMWGTYKIAFTVK</sequence>
<reference evidence="2 3" key="1">
    <citation type="submission" date="2024-09" db="EMBL/GenBank/DDBJ databases">
        <authorList>
            <person name="Sun Q."/>
            <person name="Mori K."/>
        </authorList>
    </citation>
    <scope>NUCLEOTIDE SEQUENCE [LARGE SCALE GENOMIC DNA]</scope>
    <source>
        <strain evidence="2 3">CCM 7765</strain>
    </source>
</reference>
<feature type="chain" id="PRO_5046909260" evidence="1">
    <location>
        <begin position="21"/>
        <end position="170"/>
    </location>
</feature>
<dbReference type="Pfam" id="PF11138">
    <property type="entry name" value="DUF2911"/>
    <property type="match status" value="1"/>
</dbReference>
<feature type="signal peptide" evidence="1">
    <location>
        <begin position="1"/>
        <end position="20"/>
    </location>
</feature>
<dbReference type="Proteomes" id="UP001589774">
    <property type="component" value="Unassembled WGS sequence"/>
</dbReference>
<gene>
    <name evidence="2" type="ORF">ACFFI0_03800</name>
</gene>
<evidence type="ECO:0000313" key="2">
    <source>
        <dbReference type="EMBL" id="MFC0317414.1"/>
    </source>
</evidence>
<proteinExistence type="predicted"/>
<organism evidence="2 3">
    <name type="scientific">Olivibacter oleidegradans</name>
    <dbReference type="NCBI Taxonomy" id="760123"/>
    <lineage>
        <taxon>Bacteria</taxon>
        <taxon>Pseudomonadati</taxon>
        <taxon>Bacteroidota</taxon>
        <taxon>Sphingobacteriia</taxon>
        <taxon>Sphingobacteriales</taxon>
        <taxon>Sphingobacteriaceae</taxon>
        <taxon>Olivibacter</taxon>
    </lineage>
</organism>
<keyword evidence="1" id="KW-0732">Signal</keyword>
<comment type="caution">
    <text evidence="2">The sequence shown here is derived from an EMBL/GenBank/DDBJ whole genome shotgun (WGS) entry which is preliminary data.</text>
</comment>